<keyword evidence="1" id="KW-0472">Membrane</keyword>
<accession>A0ABX6YFX4</accession>
<proteinExistence type="predicted"/>
<feature type="transmembrane region" description="Helical" evidence="1">
    <location>
        <begin position="109"/>
        <end position="132"/>
    </location>
</feature>
<feature type="transmembrane region" description="Helical" evidence="1">
    <location>
        <begin position="174"/>
        <end position="192"/>
    </location>
</feature>
<feature type="transmembrane region" description="Helical" evidence="1">
    <location>
        <begin position="380"/>
        <end position="399"/>
    </location>
</feature>
<feature type="transmembrane region" description="Helical" evidence="1">
    <location>
        <begin position="66"/>
        <end position="88"/>
    </location>
</feature>
<feature type="transmembrane region" description="Helical" evidence="1">
    <location>
        <begin position="304"/>
        <end position="326"/>
    </location>
</feature>
<feature type="transmembrane region" description="Helical" evidence="1">
    <location>
        <begin position="198"/>
        <end position="218"/>
    </location>
</feature>
<keyword evidence="1" id="KW-1133">Transmembrane helix</keyword>
<evidence type="ECO:0000256" key="1">
    <source>
        <dbReference type="SAM" id="Phobius"/>
    </source>
</evidence>
<feature type="transmembrane region" description="Helical" evidence="1">
    <location>
        <begin position="230"/>
        <end position="250"/>
    </location>
</feature>
<evidence type="ECO:0000259" key="2">
    <source>
        <dbReference type="Pfam" id="PF01757"/>
    </source>
</evidence>
<gene>
    <name evidence="3" type="ORF">HCR76_12710</name>
</gene>
<keyword evidence="3" id="KW-0012">Acyltransferase</keyword>
<dbReference type="Proteomes" id="UP000662814">
    <property type="component" value="Chromosome"/>
</dbReference>
<reference evidence="3 4" key="1">
    <citation type="submission" date="2020-12" db="EMBL/GenBank/DDBJ databases">
        <title>Microbacterium sp. HY060.</title>
        <authorList>
            <person name="Zhou J."/>
        </authorList>
    </citation>
    <scope>NUCLEOTIDE SEQUENCE [LARGE SCALE GENOMIC DNA]</scope>
    <source>
        <strain evidence="3 4">HY60</strain>
    </source>
</reference>
<keyword evidence="3" id="KW-0808">Transferase</keyword>
<feature type="domain" description="Acyltransferase 3" evidence="2">
    <location>
        <begin position="21"/>
        <end position="358"/>
    </location>
</feature>
<dbReference type="GO" id="GO:0016746">
    <property type="term" value="F:acyltransferase activity"/>
    <property type="evidence" value="ECO:0007669"/>
    <property type="project" value="UniProtKB-KW"/>
</dbReference>
<sequence length="440" mass="46143">MTTLAPLQAVTAGRRRSPRDAGIDLVRAVCLAIVVALHSLMVGVSLGSNGPVFENAAEGHAWFIPVSFFVQVMPLFFIVGGFSTRLAYRSARSRGTGAAGFVAGRVQRLLGPAIVMIAVVGVSLLTMTIAGIPADMVAEAGFRISQPLWFLGVYLGIQALAPAMITAHERAPRITLALLALSVIGVDVAAATTGIGGIALLNLGFVWLLVQQLGFWLADGQIDSLSVRARAAIGIGALVSLIAVIAVGIYPANMYAALNPPSAALILLGIAQLAALSLARPWLRRVAERELVRDVASWINARSMTIYLWHMPLLIALAAIGLVGAMNGVLPLPDPGTGAWWATRPIWIALAFVATALVSQFAGRWERRAMPTPTASTRRAVIASIAGVLSAVVLLVSGITVVTAIMSVLLMRVALATAANPPLGGRSRYQRVMLSTSPHA</sequence>
<feature type="transmembrane region" description="Helical" evidence="1">
    <location>
        <begin position="25"/>
        <end position="46"/>
    </location>
</feature>
<keyword evidence="4" id="KW-1185">Reference proteome</keyword>
<feature type="transmembrane region" description="Helical" evidence="1">
    <location>
        <begin position="148"/>
        <end position="167"/>
    </location>
</feature>
<keyword evidence="1" id="KW-0812">Transmembrane</keyword>
<dbReference type="EMBL" id="CP061169">
    <property type="protein sequence ID" value="QPZ37677.1"/>
    <property type="molecule type" value="Genomic_DNA"/>
</dbReference>
<feature type="transmembrane region" description="Helical" evidence="1">
    <location>
        <begin position="262"/>
        <end position="283"/>
    </location>
</feature>
<name>A0ABX6YFX4_9MICO</name>
<evidence type="ECO:0000313" key="3">
    <source>
        <dbReference type="EMBL" id="QPZ37677.1"/>
    </source>
</evidence>
<feature type="transmembrane region" description="Helical" evidence="1">
    <location>
        <begin position="338"/>
        <end position="359"/>
    </location>
</feature>
<dbReference type="Pfam" id="PF01757">
    <property type="entry name" value="Acyl_transf_3"/>
    <property type="match status" value="1"/>
</dbReference>
<organism evidence="3 4">
    <name type="scientific">Paramicrobacterium chengjingii</name>
    <dbReference type="NCBI Taxonomy" id="2769067"/>
    <lineage>
        <taxon>Bacteria</taxon>
        <taxon>Bacillati</taxon>
        <taxon>Actinomycetota</taxon>
        <taxon>Actinomycetes</taxon>
        <taxon>Micrococcales</taxon>
        <taxon>Microbacteriaceae</taxon>
        <taxon>Paramicrobacterium</taxon>
    </lineage>
</organism>
<dbReference type="InterPro" id="IPR002656">
    <property type="entry name" value="Acyl_transf_3_dom"/>
</dbReference>
<evidence type="ECO:0000313" key="4">
    <source>
        <dbReference type="Proteomes" id="UP000662814"/>
    </source>
</evidence>
<dbReference type="RefSeq" id="WP_166991062.1">
    <property type="nucleotide sequence ID" value="NZ_CP061169.1"/>
</dbReference>
<protein>
    <submittedName>
        <fullName evidence="3">Acyltransferase</fullName>
    </submittedName>
</protein>